<comment type="catalytic activity">
    <reaction evidence="7">
        <text>L-threonyl-[protein] + ATP = O-phospho-L-threonyl-[protein] + ADP + H(+)</text>
        <dbReference type="Rhea" id="RHEA:46608"/>
        <dbReference type="Rhea" id="RHEA-COMP:11060"/>
        <dbReference type="Rhea" id="RHEA-COMP:11605"/>
        <dbReference type="ChEBI" id="CHEBI:15378"/>
        <dbReference type="ChEBI" id="CHEBI:30013"/>
        <dbReference type="ChEBI" id="CHEBI:30616"/>
        <dbReference type="ChEBI" id="CHEBI:61977"/>
        <dbReference type="ChEBI" id="CHEBI:456216"/>
        <dbReference type="EC" id="2.7.11.1"/>
    </reaction>
</comment>
<evidence type="ECO:0000256" key="7">
    <source>
        <dbReference type="ARBA" id="ARBA00047899"/>
    </source>
</evidence>
<dbReference type="GO" id="GO:0000245">
    <property type="term" value="P:spliceosomal complex assembly"/>
    <property type="evidence" value="ECO:0007669"/>
    <property type="project" value="TreeGrafter"/>
</dbReference>
<gene>
    <name evidence="11" type="ORF">AJ80_09486</name>
</gene>
<feature type="domain" description="Protein kinase" evidence="10">
    <location>
        <begin position="52"/>
        <end position="359"/>
    </location>
</feature>
<evidence type="ECO:0000256" key="4">
    <source>
        <dbReference type="ARBA" id="ARBA00022741"/>
    </source>
</evidence>
<name>A0A2B7WH99_POLH7</name>
<dbReference type="Gene3D" id="1.10.510.10">
    <property type="entry name" value="Transferase(Phosphotransferase) domain 1"/>
    <property type="match status" value="2"/>
</dbReference>
<dbReference type="SUPFAM" id="SSF56112">
    <property type="entry name" value="Protein kinase-like (PK-like)"/>
    <property type="match status" value="1"/>
</dbReference>
<comment type="catalytic activity">
    <reaction evidence="8">
        <text>L-seryl-[protein] + ATP = O-phospho-L-seryl-[protein] + ADP + H(+)</text>
        <dbReference type="Rhea" id="RHEA:17989"/>
        <dbReference type="Rhea" id="RHEA-COMP:9863"/>
        <dbReference type="Rhea" id="RHEA-COMP:11604"/>
        <dbReference type="ChEBI" id="CHEBI:15378"/>
        <dbReference type="ChEBI" id="CHEBI:29999"/>
        <dbReference type="ChEBI" id="CHEBI:30616"/>
        <dbReference type="ChEBI" id="CHEBI:83421"/>
        <dbReference type="ChEBI" id="CHEBI:456216"/>
        <dbReference type="EC" id="2.7.11.1"/>
    </reaction>
</comment>
<reference evidence="11 12" key="1">
    <citation type="submission" date="2017-10" db="EMBL/GenBank/DDBJ databases">
        <title>Comparative genomics in systemic dimorphic fungi from Ajellomycetaceae.</title>
        <authorList>
            <person name="Munoz J.F."/>
            <person name="Mcewen J.G."/>
            <person name="Clay O.K."/>
            <person name="Cuomo C.A."/>
        </authorList>
    </citation>
    <scope>NUCLEOTIDE SEQUENCE [LARGE SCALE GENOMIC DNA]</scope>
    <source>
        <strain evidence="11 12">UAMH7299</strain>
    </source>
</reference>
<dbReference type="GO" id="GO:0005737">
    <property type="term" value="C:cytoplasm"/>
    <property type="evidence" value="ECO:0007669"/>
    <property type="project" value="TreeGrafter"/>
</dbReference>
<sequence length="366" mass="41243">MCATHLPAQGCSFPTSDFKVVDASEAIEEETLPGYTPEKYYPAQLGEILNHYQILGKLGFGTTSTVWLARDYESRYVALKSFLSVSNRDHEVKVYKHFDSIETDHPGNSKLLGSFQVKGPHGNHLCLVHEPLGPSLHQVLDFYPKRKFPLGVLKPSLRQILAAVDLLHSTKQVHTKAKTKNLLVGTSDPSAFSIFEDAEFSQPAPRKMLADRTIYATRRCLQQMDCPSSVTLEKPGFLMRPGEDIMPNVYKAPEVILQMSWDCKVDIWNVAMVSCAEITALMGPPPTEFIRRPEMCRAVWNEDGSWKGVVPLPDITLEKLAENVTGEDKDGFLQLFRRMLHWLPEERPTGEELIFDSWLIKGLGEN</sequence>
<evidence type="ECO:0000256" key="6">
    <source>
        <dbReference type="ARBA" id="ARBA00022840"/>
    </source>
</evidence>
<dbReference type="Gene3D" id="3.30.200.20">
    <property type="entry name" value="Phosphorylase Kinase, domain 1"/>
    <property type="match status" value="1"/>
</dbReference>
<keyword evidence="12" id="KW-1185">Reference proteome</keyword>
<dbReference type="PROSITE" id="PS00107">
    <property type="entry name" value="PROTEIN_KINASE_ATP"/>
    <property type="match status" value="1"/>
</dbReference>
<dbReference type="InterPro" id="IPR051334">
    <property type="entry name" value="SRPK"/>
</dbReference>
<dbReference type="GO" id="GO:0005634">
    <property type="term" value="C:nucleus"/>
    <property type="evidence" value="ECO:0007669"/>
    <property type="project" value="TreeGrafter"/>
</dbReference>
<dbReference type="PANTHER" id="PTHR47634:SF9">
    <property type="entry name" value="PROTEIN KINASE DOMAIN-CONTAINING PROTEIN-RELATED"/>
    <property type="match status" value="1"/>
</dbReference>
<dbReference type="EMBL" id="PDNA01000287">
    <property type="protein sequence ID" value="PGG98713.1"/>
    <property type="molecule type" value="Genomic_DNA"/>
</dbReference>
<organism evidence="11 12">
    <name type="scientific">Polytolypa hystricis (strain UAMH7299)</name>
    <dbReference type="NCBI Taxonomy" id="1447883"/>
    <lineage>
        <taxon>Eukaryota</taxon>
        <taxon>Fungi</taxon>
        <taxon>Dikarya</taxon>
        <taxon>Ascomycota</taxon>
        <taxon>Pezizomycotina</taxon>
        <taxon>Eurotiomycetes</taxon>
        <taxon>Eurotiomycetidae</taxon>
        <taxon>Onygenales</taxon>
        <taxon>Onygenales incertae sedis</taxon>
        <taxon>Polytolypa</taxon>
    </lineage>
</organism>
<evidence type="ECO:0000256" key="9">
    <source>
        <dbReference type="PROSITE-ProRule" id="PRU10141"/>
    </source>
</evidence>
<keyword evidence="5 11" id="KW-0418">Kinase</keyword>
<dbReference type="GO" id="GO:0005524">
    <property type="term" value="F:ATP binding"/>
    <property type="evidence" value="ECO:0007669"/>
    <property type="project" value="UniProtKB-UniRule"/>
</dbReference>
<proteinExistence type="predicted"/>
<comment type="caution">
    <text evidence="11">The sequence shown here is derived from an EMBL/GenBank/DDBJ whole genome shotgun (WGS) entry which is preliminary data.</text>
</comment>
<dbReference type="PROSITE" id="PS50011">
    <property type="entry name" value="PROTEIN_KINASE_DOM"/>
    <property type="match status" value="1"/>
</dbReference>
<evidence type="ECO:0000256" key="1">
    <source>
        <dbReference type="ARBA" id="ARBA00012513"/>
    </source>
</evidence>
<dbReference type="AlphaFoldDB" id="A0A2B7WH99"/>
<keyword evidence="6 9" id="KW-0067">ATP-binding</keyword>
<dbReference type="InterPro" id="IPR017441">
    <property type="entry name" value="Protein_kinase_ATP_BS"/>
</dbReference>
<dbReference type="PANTHER" id="PTHR47634">
    <property type="entry name" value="PROTEIN KINASE DOMAIN-CONTAINING PROTEIN-RELATED"/>
    <property type="match status" value="1"/>
</dbReference>
<keyword evidence="4 9" id="KW-0547">Nucleotide-binding</keyword>
<dbReference type="OrthoDB" id="5979581at2759"/>
<evidence type="ECO:0000259" key="10">
    <source>
        <dbReference type="PROSITE" id="PS50011"/>
    </source>
</evidence>
<evidence type="ECO:0000313" key="12">
    <source>
        <dbReference type="Proteomes" id="UP000224634"/>
    </source>
</evidence>
<dbReference type="Proteomes" id="UP000224634">
    <property type="component" value="Unassembled WGS sequence"/>
</dbReference>
<dbReference type="GO" id="GO:0004674">
    <property type="term" value="F:protein serine/threonine kinase activity"/>
    <property type="evidence" value="ECO:0007669"/>
    <property type="project" value="UniProtKB-KW"/>
</dbReference>
<dbReference type="InterPro" id="IPR011009">
    <property type="entry name" value="Kinase-like_dom_sf"/>
</dbReference>
<dbReference type="EC" id="2.7.11.1" evidence="1"/>
<evidence type="ECO:0000256" key="3">
    <source>
        <dbReference type="ARBA" id="ARBA00022679"/>
    </source>
</evidence>
<evidence type="ECO:0000313" key="11">
    <source>
        <dbReference type="EMBL" id="PGG98713.1"/>
    </source>
</evidence>
<dbReference type="STRING" id="1447883.A0A2B7WH99"/>
<dbReference type="Pfam" id="PF00069">
    <property type="entry name" value="Pkinase"/>
    <property type="match status" value="1"/>
</dbReference>
<keyword evidence="2" id="KW-0723">Serine/threonine-protein kinase</keyword>
<evidence type="ECO:0000256" key="5">
    <source>
        <dbReference type="ARBA" id="ARBA00022777"/>
    </source>
</evidence>
<evidence type="ECO:0000256" key="2">
    <source>
        <dbReference type="ARBA" id="ARBA00022527"/>
    </source>
</evidence>
<dbReference type="GO" id="GO:0050684">
    <property type="term" value="P:regulation of mRNA processing"/>
    <property type="evidence" value="ECO:0007669"/>
    <property type="project" value="TreeGrafter"/>
</dbReference>
<evidence type="ECO:0000256" key="8">
    <source>
        <dbReference type="ARBA" id="ARBA00048679"/>
    </source>
</evidence>
<dbReference type="InterPro" id="IPR000719">
    <property type="entry name" value="Prot_kinase_dom"/>
</dbReference>
<keyword evidence="3" id="KW-0808">Transferase</keyword>
<protein>
    <recommendedName>
        <fullName evidence="1">non-specific serine/threonine protein kinase</fullName>
        <ecNumber evidence="1">2.7.11.1</ecNumber>
    </recommendedName>
</protein>
<accession>A0A2B7WH99</accession>
<feature type="binding site" evidence="9">
    <location>
        <position position="80"/>
    </location>
    <ligand>
        <name>ATP</name>
        <dbReference type="ChEBI" id="CHEBI:30616"/>
    </ligand>
</feature>
<dbReference type="SMART" id="SM00220">
    <property type="entry name" value="S_TKc"/>
    <property type="match status" value="1"/>
</dbReference>